<evidence type="ECO:0000259" key="1">
    <source>
        <dbReference type="Pfam" id="PF21818"/>
    </source>
</evidence>
<dbReference type="EMBL" id="BDGE01000060">
    <property type="protein sequence ID" value="GBE93691.1"/>
    <property type="molecule type" value="Genomic_DNA"/>
</dbReference>
<dbReference type="Pfam" id="PF21818">
    <property type="entry name" value="DUF6884"/>
    <property type="match status" value="1"/>
</dbReference>
<feature type="domain" description="DUF6884" evidence="1">
    <location>
        <begin position="16"/>
        <end position="60"/>
    </location>
</feature>
<organism evidence="2 3">
    <name type="scientific">Nostoc cycadae WK-1</name>
    <dbReference type="NCBI Taxonomy" id="1861711"/>
    <lineage>
        <taxon>Bacteria</taxon>
        <taxon>Bacillati</taxon>
        <taxon>Cyanobacteriota</taxon>
        <taxon>Cyanophyceae</taxon>
        <taxon>Nostocales</taxon>
        <taxon>Nostocaceae</taxon>
        <taxon>Nostoc</taxon>
    </lineage>
</organism>
<sequence length="72" mass="8208">MGGTSSRKPYTSASLEIEFVFLTGKLYRQEVTPTLQAKGYEIKVPMQHLAIGQQLAWIKKELEQEKQLVLNI</sequence>
<accession>A0A2H6LKE0</accession>
<dbReference type="Proteomes" id="UP000236527">
    <property type="component" value="Unassembled WGS sequence"/>
</dbReference>
<evidence type="ECO:0000313" key="2">
    <source>
        <dbReference type="EMBL" id="GBE93691.1"/>
    </source>
</evidence>
<comment type="caution">
    <text evidence="2">The sequence shown here is derived from an EMBL/GenBank/DDBJ whole genome shotgun (WGS) entry which is preliminary data.</text>
</comment>
<keyword evidence="3" id="KW-1185">Reference proteome</keyword>
<dbReference type="RefSeq" id="WP_340641210.1">
    <property type="nucleotide sequence ID" value="NZ_DF978432.1"/>
</dbReference>
<reference evidence="3" key="1">
    <citation type="journal article" date="2018" name="Genome Announc.">
        <title>Draft Genome Sequence of the Nitrogen-Fixing and Hormogonia-Inducing Cyanobacterium Nostoc cycadae Strain WK-1, Isolated from the Coralloid Roots of Cycas revoluta.</title>
        <authorList>
            <person name="Kanesaki Y."/>
            <person name="Hirose M."/>
            <person name="Hirose Y."/>
            <person name="Fujisawa T."/>
            <person name="Nakamura Y."/>
            <person name="Watanabe S."/>
            <person name="Matsunaga S."/>
            <person name="Uchida H."/>
            <person name="Murakami A."/>
        </authorList>
    </citation>
    <scope>NUCLEOTIDE SEQUENCE [LARGE SCALE GENOMIC DNA]</scope>
    <source>
        <strain evidence="3">WK-1</strain>
    </source>
</reference>
<dbReference type="InterPro" id="IPR049251">
    <property type="entry name" value="DUF6884"/>
</dbReference>
<protein>
    <submittedName>
        <fullName evidence="2">Type II secretion system protein E</fullName>
    </submittedName>
</protein>
<gene>
    <name evidence="2" type="ORF">NCWK1_3456</name>
</gene>
<name>A0A2H6LKE0_9NOSO</name>
<evidence type="ECO:0000313" key="3">
    <source>
        <dbReference type="Proteomes" id="UP000236527"/>
    </source>
</evidence>
<dbReference type="AlphaFoldDB" id="A0A2H6LKE0"/>
<proteinExistence type="predicted"/>